<dbReference type="InterPro" id="IPR013328">
    <property type="entry name" value="6PGD_dom2"/>
</dbReference>
<accession>A0A7R7VTD5</accession>
<dbReference type="EMBL" id="AP024421">
    <property type="protein sequence ID" value="BCR90391.1"/>
    <property type="molecule type" value="Genomic_DNA"/>
</dbReference>
<dbReference type="AlphaFoldDB" id="A0A7R7VTD5"/>
<name>A0A7R7VTD5_ASPCH</name>
<dbReference type="InterPro" id="IPR008927">
    <property type="entry name" value="6-PGluconate_DH-like_C_sf"/>
</dbReference>
<gene>
    <name evidence="1" type="ORF">ACHE_60277S</name>
</gene>
<proteinExistence type="predicted"/>
<dbReference type="Gene3D" id="1.10.1040.10">
    <property type="entry name" value="N-(1-d-carboxylethyl)-l-norvaline Dehydrogenase, domain 2"/>
    <property type="match status" value="1"/>
</dbReference>
<reference evidence="1" key="1">
    <citation type="submission" date="2021-01" db="EMBL/GenBank/DDBJ databases">
        <authorList>
            <consortium name="Aspergillus chevalieri M1 genome sequencing consortium"/>
            <person name="Kazuki M."/>
            <person name="Futagami T."/>
        </authorList>
    </citation>
    <scope>NUCLEOTIDE SEQUENCE</scope>
    <source>
        <strain evidence="1">M1</strain>
    </source>
</reference>
<protein>
    <submittedName>
        <fullName evidence="1">Uncharacterized protein</fullName>
    </submittedName>
</protein>
<organism evidence="1 2">
    <name type="scientific">Aspergillus chevalieri</name>
    <name type="common">Eurotium chevalieri</name>
    <dbReference type="NCBI Taxonomy" id="182096"/>
    <lineage>
        <taxon>Eukaryota</taxon>
        <taxon>Fungi</taxon>
        <taxon>Dikarya</taxon>
        <taxon>Ascomycota</taxon>
        <taxon>Pezizomycotina</taxon>
        <taxon>Eurotiomycetes</taxon>
        <taxon>Eurotiomycetidae</taxon>
        <taxon>Eurotiales</taxon>
        <taxon>Aspergillaceae</taxon>
        <taxon>Aspergillus</taxon>
        <taxon>Aspergillus subgen. Aspergillus</taxon>
    </lineage>
</organism>
<evidence type="ECO:0000313" key="2">
    <source>
        <dbReference type="Proteomes" id="UP000637239"/>
    </source>
</evidence>
<dbReference type="KEGG" id="ache:ACHE_60277S"/>
<keyword evidence="2" id="KW-1185">Reference proteome</keyword>
<dbReference type="RefSeq" id="XP_043138913.1">
    <property type="nucleotide sequence ID" value="XM_043281434.1"/>
</dbReference>
<dbReference type="Proteomes" id="UP000637239">
    <property type="component" value="Chromosome 6"/>
</dbReference>
<reference evidence="1" key="2">
    <citation type="submission" date="2021-02" db="EMBL/GenBank/DDBJ databases">
        <title>Aspergillus chevalieri M1 genome sequence.</title>
        <authorList>
            <person name="Kadooka C."/>
            <person name="Mori K."/>
            <person name="Futagami T."/>
        </authorList>
    </citation>
    <scope>NUCLEOTIDE SEQUENCE</scope>
    <source>
        <strain evidence="1">M1</strain>
    </source>
</reference>
<evidence type="ECO:0000313" key="1">
    <source>
        <dbReference type="EMBL" id="BCR90391.1"/>
    </source>
</evidence>
<sequence length="95" mass="10133">MFGPVLESYLKRITAGAYAPPLHRTPVFAAALADMKHASSIAASHGTHLLTVELALGRLNSAREFAGEYLDSAAVYGTARVEVGLAFWSENSRQG</sequence>
<dbReference type="SUPFAM" id="SSF48179">
    <property type="entry name" value="6-phosphogluconate dehydrogenase C-terminal domain-like"/>
    <property type="match status" value="1"/>
</dbReference>
<dbReference type="GeneID" id="66984749"/>